<organism evidence="5 6">
    <name type="scientific">Paramecium octaurelia</name>
    <dbReference type="NCBI Taxonomy" id="43137"/>
    <lineage>
        <taxon>Eukaryota</taxon>
        <taxon>Sar</taxon>
        <taxon>Alveolata</taxon>
        <taxon>Ciliophora</taxon>
        <taxon>Intramacronucleata</taxon>
        <taxon>Oligohymenophorea</taxon>
        <taxon>Peniculida</taxon>
        <taxon>Parameciidae</taxon>
        <taxon>Paramecium</taxon>
    </lineage>
</organism>
<keyword evidence="4" id="KW-0648">Protein biosynthesis</keyword>
<dbReference type="OMA" id="LWGGPQF"/>
<dbReference type="GO" id="GO:0005852">
    <property type="term" value="C:eukaryotic translation initiation factor 3 complex"/>
    <property type="evidence" value="ECO:0007669"/>
    <property type="project" value="InterPro"/>
</dbReference>
<comment type="caution">
    <text evidence="5">The sequence shown here is derived from an EMBL/GenBank/DDBJ whole genome shotgun (WGS) entry which is preliminary data.</text>
</comment>
<dbReference type="InterPro" id="IPR011400">
    <property type="entry name" value="EIF3B"/>
</dbReference>
<name>A0A8S1T4K7_PAROT</name>
<evidence type="ECO:0000256" key="3">
    <source>
        <dbReference type="ARBA" id="ARBA00022884"/>
    </source>
</evidence>
<dbReference type="GO" id="GO:0003743">
    <property type="term" value="F:translation initiation factor activity"/>
    <property type="evidence" value="ECO:0007669"/>
    <property type="project" value="UniProtKB-KW"/>
</dbReference>
<dbReference type="OrthoDB" id="10250414at2759"/>
<evidence type="ECO:0000256" key="4">
    <source>
        <dbReference type="ARBA" id="ARBA00022917"/>
    </source>
</evidence>
<sequence length="665" mass="77959">MSQLQDLIDFSKEELQSEYIKKACEEIEKANKDALADQPKLNFNSNLSILLIGLPKVNNELKPKLITALKGFLKKNNYIQFVDIDLNNIGQAVLSYDNEDQAQQAAEQINNQNFDAKHQLLAFTQKSIYTINKTTEYVPITLKSRQELLAFHKDPRAAVTIIQEKSKLSLKWLNSLEKKLEDNINEKKLPAYDKLQWSPLGQYLVLFTENEFSLYGAQDMELLHKFEHKRVSELLFSPDELYVISYDGLQQFIIWNIREERQLRQIVEEETSINSFKFRKDNKLLAFQAKDGIQIYEAPEFYQKTPLNLKVAGVKQIEWVPQTNYLAVVCYGKDIKTQIFLHDYSKNIVVKWRNIAFEIDSIQIFVHTYGKWVATLIKKKQKNKVFATTLQVGNLNKTDPFEIDEHTINDDVENIFTELNTGKFALSYREKDKQQKPTQQFTFHLYSVQEDAKKGIKLCQLGEQKGKDTNELLWASNGNYFAMVNKTKNSPDQGKVEFGQISKKNEQLVTEITKSTNHFYMSHAQWDPTGIHFITMSDLWHSVNIWSSIGEQLVKDTITKVSDIHWRNKPIHILPYKEEQELQNNSKSFTKKYENEDDKILNKAKHEKEQKKREMSNQFTQYLNEKRKIYDDKNDIRKKMQGWDEEDPNSYVFYKKVIKEEVVNS</sequence>
<keyword evidence="1" id="KW-0963">Cytoplasm</keyword>
<keyword evidence="3" id="KW-0694">RNA-binding</keyword>
<reference evidence="5" key="1">
    <citation type="submission" date="2021-01" db="EMBL/GenBank/DDBJ databases">
        <authorList>
            <consortium name="Genoscope - CEA"/>
            <person name="William W."/>
        </authorList>
    </citation>
    <scope>NUCLEOTIDE SEQUENCE</scope>
</reference>
<evidence type="ECO:0000256" key="1">
    <source>
        <dbReference type="ARBA" id="ARBA00022490"/>
    </source>
</evidence>
<dbReference type="PANTHER" id="PTHR14068">
    <property type="entry name" value="EUKARYOTIC TRANSLATION INITIATION FACTOR 3 EIF3 -RELATED"/>
    <property type="match status" value="1"/>
</dbReference>
<protein>
    <recommendedName>
        <fullName evidence="7">Eukaryotic translation initiation factor 3 subunit B</fullName>
    </recommendedName>
</protein>
<dbReference type="PANTHER" id="PTHR14068:SF0">
    <property type="entry name" value="EUKARYOTIC TRANSLATION INITIATION FACTOR 3 SUBUNIT B"/>
    <property type="match status" value="1"/>
</dbReference>
<dbReference type="GO" id="GO:0003723">
    <property type="term" value="F:RNA binding"/>
    <property type="evidence" value="ECO:0007669"/>
    <property type="project" value="UniProtKB-KW"/>
</dbReference>
<dbReference type="GO" id="GO:0031369">
    <property type="term" value="F:translation initiation factor binding"/>
    <property type="evidence" value="ECO:0007669"/>
    <property type="project" value="InterPro"/>
</dbReference>
<evidence type="ECO:0008006" key="7">
    <source>
        <dbReference type="Google" id="ProtNLM"/>
    </source>
</evidence>
<evidence type="ECO:0000256" key="2">
    <source>
        <dbReference type="ARBA" id="ARBA00022540"/>
    </source>
</evidence>
<keyword evidence="6" id="KW-1185">Reference proteome</keyword>
<keyword evidence="2" id="KW-0396">Initiation factor</keyword>
<evidence type="ECO:0000313" key="5">
    <source>
        <dbReference type="EMBL" id="CAD8147163.1"/>
    </source>
</evidence>
<gene>
    <name evidence="5" type="ORF">POCTA_138.1.T0190296</name>
</gene>
<dbReference type="AlphaFoldDB" id="A0A8S1T4K7"/>
<dbReference type="EMBL" id="CAJJDP010000019">
    <property type="protein sequence ID" value="CAD8147163.1"/>
    <property type="molecule type" value="Genomic_DNA"/>
</dbReference>
<evidence type="ECO:0000313" key="6">
    <source>
        <dbReference type="Proteomes" id="UP000683925"/>
    </source>
</evidence>
<proteinExistence type="predicted"/>
<accession>A0A8S1T4K7</accession>
<dbReference type="Proteomes" id="UP000683925">
    <property type="component" value="Unassembled WGS sequence"/>
</dbReference>